<comment type="caution">
    <text evidence="1">The sequence shown here is derived from an EMBL/GenBank/DDBJ whole genome shotgun (WGS) entry which is preliminary data.</text>
</comment>
<reference evidence="1 2" key="1">
    <citation type="submission" date="2019-07" db="EMBL/GenBank/DDBJ databases">
        <title>Whole genome shotgun sequence of Methylobacterium haplocladii NBRC 107714.</title>
        <authorList>
            <person name="Hosoyama A."/>
            <person name="Uohara A."/>
            <person name="Ohji S."/>
            <person name="Ichikawa N."/>
        </authorList>
    </citation>
    <scope>NUCLEOTIDE SEQUENCE [LARGE SCALE GENOMIC DNA]</scope>
    <source>
        <strain evidence="1 2">NBRC 107714</strain>
    </source>
</reference>
<keyword evidence="2" id="KW-1185">Reference proteome</keyword>
<organism evidence="1 2">
    <name type="scientific">Methylobacterium haplocladii</name>
    <dbReference type="NCBI Taxonomy" id="1176176"/>
    <lineage>
        <taxon>Bacteria</taxon>
        <taxon>Pseudomonadati</taxon>
        <taxon>Pseudomonadota</taxon>
        <taxon>Alphaproteobacteria</taxon>
        <taxon>Hyphomicrobiales</taxon>
        <taxon>Methylobacteriaceae</taxon>
        <taxon>Methylobacterium</taxon>
    </lineage>
</organism>
<dbReference type="Proteomes" id="UP000321258">
    <property type="component" value="Unassembled WGS sequence"/>
</dbReference>
<dbReference type="EMBL" id="BJZT01000064">
    <property type="protein sequence ID" value="GEP01873.1"/>
    <property type="molecule type" value="Genomic_DNA"/>
</dbReference>
<proteinExistence type="predicted"/>
<evidence type="ECO:0000313" key="2">
    <source>
        <dbReference type="Proteomes" id="UP000321258"/>
    </source>
</evidence>
<sequence length="134" mass="14884">MTYYLRWRMSELPSQVGTDEETGFRVIRYVEGCASYGPYCRLEAGTYFGGFRIRALETSDATDILRVQAGRMMGTDILANRSVSGPELFTSVAGLVGIDFVLENESTNVEICLYVSEAASIEVQSLIVFRNELA</sequence>
<accession>A0A512IW32</accession>
<evidence type="ECO:0000313" key="1">
    <source>
        <dbReference type="EMBL" id="GEP01873.1"/>
    </source>
</evidence>
<gene>
    <name evidence="1" type="ORF">MHA02_42600</name>
</gene>
<dbReference type="AlphaFoldDB" id="A0A512IW32"/>
<name>A0A512IW32_9HYPH</name>
<protein>
    <submittedName>
        <fullName evidence="1">Uncharacterized protein</fullName>
    </submittedName>
</protein>